<name>A0A0L0VJF5_9BASI</name>
<feature type="compositionally biased region" description="Polar residues" evidence="1">
    <location>
        <begin position="208"/>
        <end position="223"/>
    </location>
</feature>
<keyword evidence="2" id="KW-0732">Signal</keyword>
<feature type="region of interest" description="Disordered" evidence="1">
    <location>
        <begin position="240"/>
        <end position="304"/>
    </location>
</feature>
<evidence type="ECO:0000313" key="3">
    <source>
        <dbReference type="EMBL" id="KNE99412.1"/>
    </source>
</evidence>
<dbReference type="AlphaFoldDB" id="A0A0L0VJF5"/>
<proteinExistence type="predicted"/>
<organism evidence="3 4">
    <name type="scientific">Puccinia striiformis f. sp. tritici PST-78</name>
    <dbReference type="NCBI Taxonomy" id="1165861"/>
    <lineage>
        <taxon>Eukaryota</taxon>
        <taxon>Fungi</taxon>
        <taxon>Dikarya</taxon>
        <taxon>Basidiomycota</taxon>
        <taxon>Pucciniomycotina</taxon>
        <taxon>Pucciniomycetes</taxon>
        <taxon>Pucciniales</taxon>
        <taxon>Pucciniaceae</taxon>
        <taxon>Puccinia</taxon>
    </lineage>
</organism>
<feature type="compositionally biased region" description="Basic and acidic residues" evidence="1">
    <location>
        <begin position="284"/>
        <end position="304"/>
    </location>
</feature>
<sequence>MNWATCLFFILTSTKVTDANDEFNDFTFEQLLELSYTQPSASDFSDNTIGFGKPHDHPGLWESQLPSSADSIAHERYPENVLSPKDYSTKFHQPTVKPTIGHHTGRSINSPLCYWNEQPTSAVSPGKLVTENSLQDIIATGESDKVHAGSTGQLFDLWGESSPEFMNDIIDFEKLDAELSSLNRSPLSPSPEATFNYQRFFSDPVTSAEASSITPSTAPQKIQADSHSDIGVRTQWAQHHSLTHTHPEANGLPRLFASSTEKNGKRSSKRRKADFLASPPLLRPPHEPKENLLKDNRRPRSSAHDVNLKITKRVTSRTLRAKPSDSINIVTEDIIKTGKKGEKLPNLQAEFNSIGRRIDQSESLTPMEIIPKDYLKRFTLIDILDLNNLPDECQKNLRKVLQIRQAGLSPEPMLTQRVSAILRQVHKTRWGLNSRKDILINTLKYLIQNQDVWYNYWLAQTNIDFRTYNQGYYVDAKSKLPAIFPAFLISVEMILTVIFWPAQKNHNEMLEYSKEMKQAAAFFKELALDMMNIPPQDQKGKNWREVKLIGLKSISCNMKKLPVLLWGIVELWAESKSPVIWENLSIKDKKAFPKNVKAVFNHIFLNSMEAFTRNLRWKISLSQSKLS</sequence>
<feature type="chain" id="PRO_5005550095" evidence="2">
    <location>
        <begin position="20"/>
        <end position="627"/>
    </location>
</feature>
<comment type="caution">
    <text evidence="3">The sequence shown here is derived from an EMBL/GenBank/DDBJ whole genome shotgun (WGS) entry which is preliminary data.</text>
</comment>
<evidence type="ECO:0000313" key="4">
    <source>
        <dbReference type="Proteomes" id="UP000054564"/>
    </source>
</evidence>
<accession>A0A0L0VJF5</accession>
<reference evidence="4" key="1">
    <citation type="submission" date="2014-03" db="EMBL/GenBank/DDBJ databases">
        <title>The Genome Sequence of Puccinia striiformis f. sp. tritici PST-78.</title>
        <authorList>
            <consortium name="The Broad Institute Genome Sequencing Platform"/>
            <person name="Cuomo C."/>
            <person name="Hulbert S."/>
            <person name="Chen X."/>
            <person name="Walker B."/>
            <person name="Young S.K."/>
            <person name="Zeng Q."/>
            <person name="Gargeya S."/>
            <person name="Fitzgerald M."/>
            <person name="Haas B."/>
            <person name="Abouelleil A."/>
            <person name="Alvarado L."/>
            <person name="Arachchi H.M."/>
            <person name="Berlin A.M."/>
            <person name="Chapman S.B."/>
            <person name="Goldberg J."/>
            <person name="Griggs A."/>
            <person name="Gujja S."/>
            <person name="Hansen M."/>
            <person name="Howarth C."/>
            <person name="Imamovic A."/>
            <person name="Larimer J."/>
            <person name="McCowan C."/>
            <person name="Montmayeur A."/>
            <person name="Murphy C."/>
            <person name="Neiman D."/>
            <person name="Pearson M."/>
            <person name="Priest M."/>
            <person name="Roberts A."/>
            <person name="Saif S."/>
            <person name="Shea T."/>
            <person name="Sisk P."/>
            <person name="Sykes S."/>
            <person name="Wortman J."/>
            <person name="Nusbaum C."/>
            <person name="Birren B."/>
        </authorList>
    </citation>
    <scope>NUCLEOTIDE SEQUENCE [LARGE SCALE GENOMIC DNA]</scope>
    <source>
        <strain evidence="4">race PST-78</strain>
    </source>
</reference>
<evidence type="ECO:0000256" key="1">
    <source>
        <dbReference type="SAM" id="MobiDB-lite"/>
    </source>
</evidence>
<dbReference type="EMBL" id="AJIL01000046">
    <property type="protein sequence ID" value="KNE99412.1"/>
    <property type="molecule type" value="Genomic_DNA"/>
</dbReference>
<protein>
    <submittedName>
        <fullName evidence="3">Uncharacterized protein</fullName>
    </submittedName>
</protein>
<feature type="signal peptide" evidence="2">
    <location>
        <begin position="1"/>
        <end position="19"/>
    </location>
</feature>
<dbReference type="Proteomes" id="UP000054564">
    <property type="component" value="Unassembled WGS sequence"/>
</dbReference>
<evidence type="ECO:0000256" key="2">
    <source>
        <dbReference type="SAM" id="SignalP"/>
    </source>
</evidence>
<gene>
    <name evidence="3" type="ORF">PSTG_07342</name>
</gene>
<keyword evidence="4" id="KW-1185">Reference proteome</keyword>
<feature type="region of interest" description="Disordered" evidence="1">
    <location>
        <begin position="208"/>
        <end position="228"/>
    </location>
</feature>